<organism evidence="2 3">
    <name type="scientific">Variovorax robiniae</name>
    <dbReference type="NCBI Taxonomy" id="1836199"/>
    <lineage>
        <taxon>Bacteria</taxon>
        <taxon>Pseudomonadati</taxon>
        <taxon>Pseudomonadota</taxon>
        <taxon>Betaproteobacteria</taxon>
        <taxon>Burkholderiales</taxon>
        <taxon>Comamonadaceae</taxon>
        <taxon>Variovorax</taxon>
    </lineage>
</organism>
<dbReference type="PANTHER" id="PTHR30543:SF21">
    <property type="entry name" value="NAD(P)H-DEPENDENT FMN REDUCTASE LOT6"/>
    <property type="match status" value="1"/>
</dbReference>
<keyword evidence="3" id="KW-1185">Reference proteome</keyword>
<feature type="domain" description="NADPH-dependent FMN reductase-like" evidence="1">
    <location>
        <begin position="3"/>
        <end position="156"/>
    </location>
</feature>
<dbReference type="GO" id="GO:0016491">
    <property type="term" value="F:oxidoreductase activity"/>
    <property type="evidence" value="ECO:0007669"/>
    <property type="project" value="UniProtKB-KW"/>
</dbReference>
<keyword evidence="2" id="KW-0560">Oxidoreductase</keyword>
<sequence>MKPKILAFAGSARSASYNKMLAAVAAAHGRAIGADVTLIDLRDFPMPIYDGDVEAASGLPAAALRFRELLVEHDGLLVASPEHNGSVTALLKNTLDWASRPAGGIDGLALFRGKTVGLMAASLSPFGGLRSVTHLRGILSKLGANVLADEVLVAGAQGAFDETGGLTNELSNKLTAQLVATLAANVRRMHAP</sequence>
<protein>
    <submittedName>
        <fullName evidence="2">NAD(P)H-dependent oxidoreductase</fullName>
        <ecNumber evidence="2">1.-.-.-</ecNumber>
    </submittedName>
</protein>
<dbReference type="EMBL" id="JBBKZS010000024">
    <property type="protein sequence ID" value="MEJ8859155.1"/>
    <property type="molecule type" value="Genomic_DNA"/>
</dbReference>
<evidence type="ECO:0000259" key="1">
    <source>
        <dbReference type="Pfam" id="PF03358"/>
    </source>
</evidence>
<dbReference type="Gene3D" id="3.40.50.360">
    <property type="match status" value="1"/>
</dbReference>
<evidence type="ECO:0000313" key="3">
    <source>
        <dbReference type="Proteomes" id="UP001367030"/>
    </source>
</evidence>
<evidence type="ECO:0000313" key="2">
    <source>
        <dbReference type="EMBL" id="MEJ8859155.1"/>
    </source>
</evidence>
<dbReference type="InterPro" id="IPR029039">
    <property type="entry name" value="Flavoprotein-like_sf"/>
</dbReference>
<accession>A0ABU8XH06</accession>
<dbReference type="RefSeq" id="WP_340339195.1">
    <property type="nucleotide sequence ID" value="NZ_JBBKZS010000024.1"/>
</dbReference>
<comment type="caution">
    <text evidence="2">The sequence shown here is derived from an EMBL/GenBank/DDBJ whole genome shotgun (WGS) entry which is preliminary data.</text>
</comment>
<dbReference type="SUPFAM" id="SSF52218">
    <property type="entry name" value="Flavoproteins"/>
    <property type="match status" value="1"/>
</dbReference>
<reference evidence="2 3" key="1">
    <citation type="submission" date="2024-03" db="EMBL/GenBank/DDBJ databases">
        <title>Novel species of the genus Variovorax.</title>
        <authorList>
            <person name="Liu Q."/>
            <person name="Xin Y.-H."/>
        </authorList>
    </citation>
    <scope>NUCLEOTIDE SEQUENCE [LARGE SCALE GENOMIC DNA]</scope>
    <source>
        <strain evidence="2 3">KACC 18901</strain>
    </source>
</reference>
<dbReference type="InterPro" id="IPR050712">
    <property type="entry name" value="NAD(P)H-dep_reductase"/>
</dbReference>
<dbReference type="Proteomes" id="UP001367030">
    <property type="component" value="Unassembled WGS sequence"/>
</dbReference>
<dbReference type="EC" id="1.-.-.-" evidence="2"/>
<name>A0ABU8XH06_9BURK</name>
<dbReference type="InterPro" id="IPR005025">
    <property type="entry name" value="FMN_Rdtase-like_dom"/>
</dbReference>
<dbReference type="Pfam" id="PF03358">
    <property type="entry name" value="FMN_red"/>
    <property type="match status" value="1"/>
</dbReference>
<gene>
    <name evidence="2" type="ORF">WKW79_31625</name>
</gene>
<proteinExistence type="predicted"/>
<dbReference type="PANTHER" id="PTHR30543">
    <property type="entry name" value="CHROMATE REDUCTASE"/>
    <property type="match status" value="1"/>
</dbReference>